<dbReference type="EMBL" id="UINC01131267">
    <property type="protein sequence ID" value="SVD12866.1"/>
    <property type="molecule type" value="Genomic_DNA"/>
</dbReference>
<organism evidence="2">
    <name type="scientific">marine metagenome</name>
    <dbReference type="NCBI Taxonomy" id="408172"/>
    <lineage>
        <taxon>unclassified sequences</taxon>
        <taxon>metagenomes</taxon>
        <taxon>ecological metagenomes</taxon>
    </lineage>
</organism>
<feature type="domain" description="TOTE conflict systems S1/CSD-like" evidence="1">
    <location>
        <begin position="132"/>
        <end position="196"/>
    </location>
</feature>
<evidence type="ECO:0000313" key="2">
    <source>
        <dbReference type="EMBL" id="SVD12866.1"/>
    </source>
</evidence>
<dbReference type="InterPro" id="IPR054427">
    <property type="entry name" value="S1CSD-TOTE-2"/>
</dbReference>
<reference evidence="2" key="1">
    <citation type="submission" date="2018-05" db="EMBL/GenBank/DDBJ databases">
        <authorList>
            <person name="Lanie J.A."/>
            <person name="Ng W.-L."/>
            <person name="Kazmierczak K.M."/>
            <person name="Andrzejewski T.M."/>
            <person name="Davidsen T.M."/>
            <person name="Wayne K.J."/>
            <person name="Tettelin H."/>
            <person name="Glass J.I."/>
            <person name="Rusch D."/>
            <person name="Podicherti R."/>
            <person name="Tsui H.-C.T."/>
            <person name="Winkler M.E."/>
        </authorList>
    </citation>
    <scope>NUCLEOTIDE SEQUENCE</scope>
</reference>
<dbReference type="Pfam" id="PF22707">
    <property type="entry name" value="S1CSD-TOTE-2"/>
    <property type="match status" value="1"/>
</dbReference>
<feature type="non-terminal residue" evidence="2">
    <location>
        <position position="1"/>
    </location>
</feature>
<sequence length="217" mass="24707">QIKKALELRKALGSNKISNDINQMISTDWYKKYISTDLPKEIDVSSHVNDIIYNEEELVSRTGVVDNQNKNKKLAHVSFGLDDGVVLRYNQFSDIRSVGVGSVINVFFVKGSHSPIRWNESEQTSIDGLLQEFTGVLEQVPEKEFGFIRAASKESIFVPPDLMLTIKDKIKSKIQCMGMLSIDKNKGKEGWKALYIIKEENYKNSEKPEKIDILCEF</sequence>
<protein>
    <recommendedName>
        <fullName evidence="1">TOTE conflict systems S1/CSD-like domain-containing protein</fullName>
    </recommendedName>
</protein>
<dbReference type="AlphaFoldDB" id="A0A382SSM5"/>
<evidence type="ECO:0000259" key="1">
    <source>
        <dbReference type="Pfam" id="PF22707"/>
    </source>
</evidence>
<accession>A0A382SSM5</accession>
<name>A0A382SSM5_9ZZZZ</name>
<gene>
    <name evidence="2" type="ORF">METZ01_LOCUS365720</name>
</gene>
<proteinExistence type="predicted"/>